<evidence type="ECO:0000313" key="1">
    <source>
        <dbReference type="EMBL" id="ELA42192.1"/>
    </source>
</evidence>
<dbReference type="RefSeq" id="XP_007604284.1">
    <property type="nucleotide sequence ID" value="XM_007604222.1"/>
</dbReference>
<sequence length="799" mass="92222">MLIEALCRYQIETNRESFPISNVGFKKLTDPMCENDWLVALEHKIHMFSGRIMYFNTSSTIDTHRVFSIEETITNKHIEFPFTVGTFDSVYPCTDIFAIEHPDKKHNASMHHIIVFEFAVNLTKEEALKEAKRMQPGLYFKNDVLTSSRWPTHNRNSHSQYIIRALDGDIPVDISVLKRENVTRMYFNANTVELDLSQYSQDNILSNDIFGGDASSSHENSTFCSDNLQLKSTVEIINQMENIKIFDNESAKIGRADQRHTHSSNEDASVLFEHSNDSGYITLIKAFLKDERVFNWSKYNFIRHCIIQSVDTLYFIFFKVKDTVTVVLSRRLYNYIALYNYIISSEGINTTLLNVPDLNVENNSENNGSASLIEGDSSNTLNFKYKIPDFDCLSQAELITKYSAIVLEENTYSFWFLIKLKEILHPFKFPGLVLSPTIRNMEYLLNGPYPFLVTSKEEIQLDGKLVFTCSTPIPTSTVKKRRCRSSVNTKGKSSNVSMKSLTGRLGRTISGTISGFTKSTSRSKSILNKKGEYIHYLLSNKKKIEHFPTVFHASTLLEQYFVNEPKRYPVDYIFNIVTGNVSFKRGNFLNLSDAVSLWMMIYPGKIDLECLIRKRWINLEYLCRRACIDCDVSMLRRIIEKAEGKASGKTKKPLFKIRMSKRYRIYRMLRRICSKYRHKCLLDVLQSIYAGSILRINLSLNDGVRIREGQLYSTAIEYKGNAYRLMRIEDIISCVESKYHSEQIDASIIAYLTHFNLPFYDSKSDSQNGHAKQYKRNGEDFKEESVNSLKKCDGLKVYV</sequence>
<dbReference type="InParanoid" id="L2GPG3"/>
<name>L2GPG3_VITCO</name>
<gene>
    <name evidence="1" type="ORF">VICG_00835</name>
</gene>
<dbReference type="HOGENOM" id="CLU_352032_0_0_1"/>
<accession>L2GPG3</accession>
<protein>
    <submittedName>
        <fullName evidence="1">Uncharacterized protein</fullName>
    </submittedName>
</protein>
<proteinExistence type="predicted"/>
<dbReference type="EMBL" id="JH370134">
    <property type="protein sequence ID" value="ELA42192.1"/>
    <property type="molecule type" value="Genomic_DNA"/>
</dbReference>
<keyword evidence="2" id="KW-1185">Reference proteome</keyword>
<organism evidence="1 2">
    <name type="scientific">Vittaforma corneae (strain ATCC 50505)</name>
    <name type="common">Microsporidian parasite</name>
    <name type="synonym">Nosema corneum</name>
    <dbReference type="NCBI Taxonomy" id="993615"/>
    <lineage>
        <taxon>Eukaryota</taxon>
        <taxon>Fungi</taxon>
        <taxon>Fungi incertae sedis</taxon>
        <taxon>Microsporidia</taxon>
        <taxon>Nosematidae</taxon>
        <taxon>Vittaforma</taxon>
    </lineage>
</organism>
<reference evidence="2" key="1">
    <citation type="submission" date="2011-05" db="EMBL/GenBank/DDBJ databases">
        <title>The genome sequence of Vittaforma corneae strain ATCC 50505.</title>
        <authorList>
            <consortium name="The Broad Institute Genome Sequencing Platform"/>
            <person name="Cuomo C."/>
            <person name="Didier E."/>
            <person name="Bowers L."/>
            <person name="Young S.K."/>
            <person name="Zeng Q."/>
            <person name="Gargeya S."/>
            <person name="Fitzgerald M."/>
            <person name="Haas B."/>
            <person name="Abouelleil A."/>
            <person name="Alvarado L."/>
            <person name="Arachchi H.M."/>
            <person name="Berlin A."/>
            <person name="Chapman S.B."/>
            <person name="Gearin G."/>
            <person name="Goldberg J."/>
            <person name="Griggs A."/>
            <person name="Gujja S."/>
            <person name="Hansen M."/>
            <person name="Heiman D."/>
            <person name="Howarth C."/>
            <person name="Larimer J."/>
            <person name="Lui A."/>
            <person name="MacDonald P.J.P."/>
            <person name="McCowen C."/>
            <person name="Montmayeur A."/>
            <person name="Murphy C."/>
            <person name="Neiman D."/>
            <person name="Pearson M."/>
            <person name="Priest M."/>
            <person name="Roberts A."/>
            <person name="Saif S."/>
            <person name="Shea T."/>
            <person name="Sisk P."/>
            <person name="Stolte C."/>
            <person name="Sykes S."/>
            <person name="Wortman J."/>
            <person name="Nusbaum C."/>
            <person name="Birren B."/>
        </authorList>
    </citation>
    <scope>NUCLEOTIDE SEQUENCE [LARGE SCALE GENOMIC DNA]</scope>
    <source>
        <strain evidence="2">ATCC 50505</strain>
    </source>
</reference>
<dbReference type="Proteomes" id="UP000011082">
    <property type="component" value="Unassembled WGS sequence"/>
</dbReference>
<dbReference type="GeneID" id="19881549"/>
<evidence type="ECO:0000313" key="2">
    <source>
        <dbReference type="Proteomes" id="UP000011082"/>
    </source>
</evidence>
<dbReference type="AlphaFoldDB" id="L2GPG3"/>
<dbReference type="VEuPathDB" id="MicrosporidiaDB:VICG_00835"/>